<comment type="pathway">
    <text evidence="1">Purine metabolism; ppGpp biosynthesis; ppGpp from GTP: step 1/2.</text>
</comment>
<protein>
    <recommendedName>
        <fullName evidence="2">RelA/SpoT domain-containing protein</fullName>
    </recommendedName>
</protein>
<feature type="domain" description="RelA/SpoT" evidence="2">
    <location>
        <begin position="48"/>
        <end position="177"/>
    </location>
</feature>
<gene>
    <name evidence="3" type="ORF">J27TS8_05120</name>
</gene>
<dbReference type="CDD" id="cd05399">
    <property type="entry name" value="NT_Rel-Spo_like"/>
    <property type="match status" value="1"/>
</dbReference>
<dbReference type="InterPro" id="IPR043519">
    <property type="entry name" value="NT_sf"/>
</dbReference>
<evidence type="ECO:0000313" key="4">
    <source>
        <dbReference type="Proteomes" id="UP000682111"/>
    </source>
</evidence>
<evidence type="ECO:0000256" key="1">
    <source>
        <dbReference type="ARBA" id="ARBA00004976"/>
    </source>
</evidence>
<dbReference type="SMART" id="SM00954">
    <property type="entry name" value="RelA_SpoT"/>
    <property type="match status" value="1"/>
</dbReference>
<organism evidence="3 4">
    <name type="scientific">Robertmurraya siralis</name>
    <dbReference type="NCBI Taxonomy" id="77777"/>
    <lineage>
        <taxon>Bacteria</taxon>
        <taxon>Bacillati</taxon>
        <taxon>Bacillota</taxon>
        <taxon>Bacilli</taxon>
        <taxon>Bacillales</taxon>
        <taxon>Bacillaceae</taxon>
        <taxon>Robertmurraya</taxon>
    </lineage>
</organism>
<sequence length="322" mass="38146">MNEHQFIEQYNIEEPMFKAWGDYVTDLIISELGKTENVNYFLKIKPTPRVKDVNSLVTKAFYRGKNYEHPYNDITDKVGTRFVVLLKEDIDKICRIIEECNIWTNSKDRDFDEERERNPTTFEYQSVHFIVRNKEELQVGNVFIKKGTPCEIQIRTLLQHAYSELTHDTIYKPKTSSRPHVHRLVARSMALIETTDEIFTEVNSLFSNNDYDILGILKDAYEKVAAPDYEENLNTFILDAYKELLSEDLVKDLNQYIVEKNETIKEVIETKYDQFLIYRQPVVIFLFFLVEKHKYKAKKYWPLTQDKLKPIYSALGIAFPDY</sequence>
<dbReference type="Gene3D" id="3.30.460.10">
    <property type="entry name" value="Beta Polymerase, domain 2"/>
    <property type="match status" value="1"/>
</dbReference>
<dbReference type="PANTHER" id="PTHR41773:SF1">
    <property type="entry name" value="RELA_SPOT DOMAIN-CONTAINING PROTEIN"/>
    <property type="match status" value="1"/>
</dbReference>
<proteinExistence type="predicted"/>
<reference evidence="3" key="1">
    <citation type="submission" date="2021-03" db="EMBL/GenBank/DDBJ databases">
        <title>Antimicrobial resistance genes in bacteria isolated from Japanese honey, and their potential for conferring macrolide and lincosamide resistance in the American foulbrood pathogen Paenibacillus larvae.</title>
        <authorList>
            <person name="Okamoto M."/>
            <person name="Kumagai M."/>
            <person name="Kanamori H."/>
            <person name="Takamatsu D."/>
        </authorList>
    </citation>
    <scope>NUCLEOTIDE SEQUENCE</scope>
    <source>
        <strain evidence="3">J27TS8</strain>
    </source>
</reference>
<accession>A0A919WEV7</accession>
<comment type="caution">
    <text evidence="3">The sequence shown here is derived from an EMBL/GenBank/DDBJ whole genome shotgun (WGS) entry which is preliminary data.</text>
</comment>
<dbReference type="EMBL" id="BORC01000001">
    <property type="protein sequence ID" value="GIN60519.1"/>
    <property type="molecule type" value="Genomic_DNA"/>
</dbReference>
<dbReference type="Proteomes" id="UP000682111">
    <property type="component" value="Unassembled WGS sequence"/>
</dbReference>
<dbReference type="RefSeq" id="WP_095306771.1">
    <property type="nucleotide sequence ID" value="NZ_BORC01000001.1"/>
</dbReference>
<dbReference type="Pfam" id="PF04607">
    <property type="entry name" value="RelA_SpoT"/>
    <property type="match status" value="1"/>
</dbReference>
<evidence type="ECO:0000259" key="2">
    <source>
        <dbReference type="SMART" id="SM00954"/>
    </source>
</evidence>
<keyword evidence="4" id="KW-1185">Reference proteome</keyword>
<dbReference type="InterPro" id="IPR007685">
    <property type="entry name" value="RelA_SpoT"/>
</dbReference>
<dbReference type="GO" id="GO:0015969">
    <property type="term" value="P:guanosine tetraphosphate metabolic process"/>
    <property type="evidence" value="ECO:0007669"/>
    <property type="project" value="InterPro"/>
</dbReference>
<dbReference type="AlphaFoldDB" id="A0A919WEV7"/>
<name>A0A919WEV7_9BACI</name>
<evidence type="ECO:0000313" key="3">
    <source>
        <dbReference type="EMBL" id="GIN60519.1"/>
    </source>
</evidence>
<dbReference type="PANTHER" id="PTHR41773">
    <property type="entry name" value="GTP PYROPHOSPHATASE-RELATED"/>
    <property type="match status" value="1"/>
</dbReference>
<dbReference type="SUPFAM" id="SSF81301">
    <property type="entry name" value="Nucleotidyltransferase"/>
    <property type="match status" value="1"/>
</dbReference>